<gene>
    <name evidence="2" type="ORF">K7X08_006955</name>
</gene>
<dbReference type="Proteomes" id="UP001152561">
    <property type="component" value="Unassembled WGS sequence"/>
</dbReference>
<dbReference type="AlphaFoldDB" id="A0A9Q1LFL7"/>
<feature type="transmembrane region" description="Helical" evidence="1">
    <location>
        <begin position="12"/>
        <end position="30"/>
    </location>
</feature>
<proteinExistence type="predicted"/>
<comment type="caution">
    <text evidence="2">The sequence shown here is derived from an EMBL/GenBank/DDBJ whole genome shotgun (WGS) entry which is preliminary data.</text>
</comment>
<keyword evidence="1" id="KW-0812">Transmembrane</keyword>
<keyword evidence="1" id="KW-0472">Membrane</keyword>
<dbReference type="InterPro" id="IPR040339">
    <property type="entry name" value="At1g16860-like"/>
</dbReference>
<name>A0A9Q1LFL7_9SOLA</name>
<keyword evidence="3" id="KW-1185">Reference proteome</keyword>
<keyword evidence="1" id="KW-1133">Transmembrane helix</keyword>
<dbReference type="PANTHER" id="PTHR33709">
    <property type="entry name" value="OSJNBA0035M09.9 PROTEIN"/>
    <property type="match status" value="1"/>
</dbReference>
<dbReference type="PANTHER" id="PTHR33709:SF36">
    <property type="entry name" value="UBIQUITIN-SPECIFIC PROTEASE FAMILY C19-RELATED PROTEIN"/>
    <property type="match status" value="1"/>
</dbReference>
<feature type="transmembrane region" description="Helical" evidence="1">
    <location>
        <begin position="37"/>
        <end position="55"/>
    </location>
</feature>
<evidence type="ECO:0000313" key="2">
    <source>
        <dbReference type="EMBL" id="KAJ8533631.1"/>
    </source>
</evidence>
<dbReference type="EMBL" id="JAJAGQ010000019">
    <property type="protein sequence ID" value="KAJ8533631.1"/>
    <property type="molecule type" value="Genomic_DNA"/>
</dbReference>
<evidence type="ECO:0000256" key="1">
    <source>
        <dbReference type="SAM" id="Phobius"/>
    </source>
</evidence>
<evidence type="ECO:0000313" key="3">
    <source>
        <dbReference type="Proteomes" id="UP001152561"/>
    </source>
</evidence>
<sequence>MVDFNVLSPYQFWSIILLLVMEFIAGGFSLGAVRNPIFLVVVVVLFAIVSVLLTWNTCYARKSIVGFISQYPDAEPRTVKDGQFVKVSGVVTCGNVPLESSFQKLNCDLHCFGCYRIKYRSCTSKCFILSNVSSMPMLKPMCPLKVIEFPNDVHFKRRRAKHRR</sequence>
<accession>A0A9Q1LFL7</accession>
<protein>
    <submittedName>
        <fullName evidence="2">Uncharacterized protein</fullName>
    </submittedName>
</protein>
<organism evidence="2 3">
    <name type="scientific">Anisodus acutangulus</name>
    <dbReference type="NCBI Taxonomy" id="402998"/>
    <lineage>
        <taxon>Eukaryota</taxon>
        <taxon>Viridiplantae</taxon>
        <taxon>Streptophyta</taxon>
        <taxon>Embryophyta</taxon>
        <taxon>Tracheophyta</taxon>
        <taxon>Spermatophyta</taxon>
        <taxon>Magnoliopsida</taxon>
        <taxon>eudicotyledons</taxon>
        <taxon>Gunneridae</taxon>
        <taxon>Pentapetalae</taxon>
        <taxon>asterids</taxon>
        <taxon>lamiids</taxon>
        <taxon>Solanales</taxon>
        <taxon>Solanaceae</taxon>
        <taxon>Solanoideae</taxon>
        <taxon>Hyoscyameae</taxon>
        <taxon>Anisodus</taxon>
    </lineage>
</organism>
<reference evidence="3" key="1">
    <citation type="journal article" date="2023" name="Proc. Natl. Acad. Sci. U.S.A.">
        <title>Genomic and structural basis for evolution of tropane alkaloid biosynthesis.</title>
        <authorList>
            <person name="Wanga Y.-J."/>
            <person name="Taina T."/>
            <person name="Yua J.-Y."/>
            <person name="Lia J."/>
            <person name="Xua B."/>
            <person name="Chenc J."/>
            <person name="D'Auriad J.C."/>
            <person name="Huanga J.-P."/>
            <person name="Huanga S.-X."/>
        </authorList>
    </citation>
    <scope>NUCLEOTIDE SEQUENCE [LARGE SCALE GENOMIC DNA]</scope>
    <source>
        <strain evidence="3">cv. KIB-2019</strain>
    </source>
</reference>
<dbReference type="OrthoDB" id="10528593at2759"/>